<dbReference type="PANTHER" id="PTHR35807">
    <property type="entry name" value="TRANSCRIPTIONAL REGULATOR REDD-RELATED"/>
    <property type="match status" value="1"/>
</dbReference>
<dbReference type="Pfam" id="PF03704">
    <property type="entry name" value="BTAD"/>
    <property type="match status" value="1"/>
</dbReference>
<dbReference type="InterPro" id="IPR051677">
    <property type="entry name" value="AfsR-DnrI-RedD_regulator"/>
</dbReference>
<evidence type="ECO:0000313" key="3">
    <source>
        <dbReference type="EMBL" id="QHI72580.1"/>
    </source>
</evidence>
<name>A0A6P1MD57_9FIRM</name>
<reference evidence="3 4" key="1">
    <citation type="submission" date="2020-01" db="EMBL/GenBank/DDBJ databases">
        <title>Genomic analysis of Aminipila sp. CBA3637.</title>
        <authorList>
            <person name="Kim Y.B."/>
            <person name="Roh S.W."/>
        </authorList>
    </citation>
    <scope>NUCLEOTIDE SEQUENCE [LARGE SCALE GENOMIC DNA]</scope>
    <source>
        <strain evidence="3 4">CBA3637</strain>
    </source>
</reference>
<dbReference type="PANTHER" id="PTHR35807:SF2">
    <property type="entry name" value="TRANSCRIPTIONAL ACTIVATOR DOMAIN"/>
    <property type="match status" value="1"/>
</dbReference>
<dbReference type="EMBL" id="CP047591">
    <property type="protein sequence ID" value="QHI72580.1"/>
    <property type="molecule type" value="Genomic_DNA"/>
</dbReference>
<evidence type="ECO:0000313" key="4">
    <source>
        <dbReference type="Proteomes" id="UP000463883"/>
    </source>
</evidence>
<keyword evidence="4" id="KW-1185">Reference proteome</keyword>
<dbReference type="SUPFAM" id="SSF52540">
    <property type="entry name" value="P-loop containing nucleoside triphosphate hydrolases"/>
    <property type="match status" value="1"/>
</dbReference>
<dbReference type="InterPro" id="IPR027417">
    <property type="entry name" value="P-loop_NTPase"/>
</dbReference>
<evidence type="ECO:0000259" key="1">
    <source>
        <dbReference type="Pfam" id="PF03704"/>
    </source>
</evidence>
<dbReference type="SUPFAM" id="SSF46894">
    <property type="entry name" value="C-terminal effector domain of the bipartite response regulators"/>
    <property type="match status" value="1"/>
</dbReference>
<dbReference type="GO" id="GO:0006355">
    <property type="term" value="P:regulation of DNA-templated transcription"/>
    <property type="evidence" value="ECO:0007669"/>
    <property type="project" value="InterPro"/>
</dbReference>
<dbReference type="InterPro" id="IPR005158">
    <property type="entry name" value="BTAD"/>
</dbReference>
<dbReference type="InterPro" id="IPR016032">
    <property type="entry name" value="Sig_transdc_resp-reg_C-effctor"/>
</dbReference>
<dbReference type="Gene3D" id="3.40.50.300">
    <property type="entry name" value="P-loop containing nucleotide triphosphate hydrolases"/>
    <property type="match status" value="1"/>
</dbReference>
<dbReference type="InterPro" id="IPR011990">
    <property type="entry name" value="TPR-like_helical_dom_sf"/>
</dbReference>
<sequence>MKNNIIESKIQVPRVSKNFIIRPRLLEQFQEELKLFVLHATVGYGKTVLMTQLNGVAGADVAWYHLNESDNDVITFMQYLSRSLEKIYGVLQFDLERYEGMEQNEKQLTEMTYDLLEQITKAQQKKIKDTFIVLDDFQVINNEKIDTVLEIFISSLETNLKVVVATKGSIPHFWSRFYIQGQGMLIGQKELGFNKEEIEMIVKQMVAEDKNPTEIAGRMYQSVGRWPAGVMFEILYLKQGGLQSSENIMGKAAVYDYIMRALYRKLPFDIQTFLSSTSALEFLNADVCNAVMKIDNSQSILNYLVQENLLIIKVGSGDRMFRYHSLMKEFLNEQLNDLTRKEIMKRAAEFYLHTDNKEQAVEYAINGENPELAEYAVGSIGIDMVNQGKLSTVERWINWIESCNINITPKTMLVYGVYNWKSGRINKGLDFINIAIEKFITSMNEVGYIQAMLEKARIMKVMGKDEESAGIIDELSPILRNKDRKKMVYNFCRESQIGFNINLDNNFKDNQENYQVVTLARQNPDSYREKPIYIKAFGEFQVFITGKTEEIKWRTKKAQELFAYLFHLNGEPVSKEELTLLLWPDNQGKSATSLLHTALYSIRRELSTFGLDNLICYNKKKYLLNMDMINSDVQDLTVYYETLKNGKELHLEEEALSDIYTGSYMERMELDEFLPQRVNLEKMFLKVCEMEGIEDFKCGRFERTIMWMNRAVATDPFEESLQLLRIKSYAALRDFKNTKKYYEKMKEMLLKEFDLQPSEDIGEIWRKYVGVKNGV</sequence>
<dbReference type="Proteomes" id="UP000463883">
    <property type="component" value="Chromosome"/>
</dbReference>
<evidence type="ECO:0000259" key="2">
    <source>
        <dbReference type="Pfam" id="PF25873"/>
    </source>
</evidence>
<gene>
    <name evidence="3" type="ORF">Ami3637_09375</name>
</gene>
<feature type="domain" description="MalT-like winged helix" evidence="2">
    <location>
        <begin position="262"/>
        <end position="337"/>
    </location>
</feature>
<dbReference type="GO" id="GO:0003677">
    <property type="term" value="F:DNA binding"/>
    <property type="evidence" value="ECO:0007669"/>
    <property type="project" value="InterPro"/>
</dbReference>
<feature type="domain" description="Bacterial transcriptional activator" evidence="1">
    <location>
        <begin position="654"/>
        <end position="762"/>
    </location>
</feature>
<accession>A0A6P1MD57</accession>
<proteinExistence type="predicted"/>
<dbReference type="InterPro" id="IPR036388">
    <property type="entry name" value="WH-like_DNA-bd_sf"/>
</dbReference>
<dbReference type="AlphaFoldDB" id="A0A6P1MD57"/>
<dbReference type="SUPFAM" id="SSF48452">
    <property type="entry name" value="TPR-like"/>
    <property type="match status" value="1"/>
</dbReference>
<dbReference type="KEGG" id="amic:Ami3637_09375"/>
<dbReference type="InterPro" id="IPR059106">
    <property type="entry name" value="WHD_MalT"/>
</dbReference>
<dbReference type="Gene3D" id="1.10.10.10">
    <property type="entry name" value="Winged helix-like DNA-binding domain superfamily/Winged helix DNA-binding domain"/>
    <property type="match status" value="1"/>
</dbReference>
<organism evidence="3 4">
    <name type="scientific">Aminipila terrae</name>
    <dbReference type="NCBI Taxonomy" id="2697030"/>
    <lineage>
        <taxon>Bacteria</taxon>
        <taxon>Bacillati</taxon>
        <taxon>Bacillota</taxon>
        <taxon>Clostridia</taxon>
        <taxon>Peptostreptococcales</taxon>
        <taxon>Anaerovoracaceae</taxon>
        <taxon>Aminipila</taxon>
    </lineage>
</organism>
<dbReference type="Pfam" id="PF25873">
    <property type="entry name" value="WHD_MalT"/>
    <property type="match status" value="1"/>
</dbReference>
<dbReference type="Gene3D" id="1.25.40.10">
    <property type="entry name" value="Tetratricopeptide repeat domain"/>
    <property type="match status" value="1"/>
</dbReference>
<protein>
    <submittedName>
        <fullName evidence="3">Uncharacterized protein</fullName>
    </submittedName>
</protein>
<dbReference type="RefSeq" id="WP_162362348.1">
    <property type="nucleotide sequence ID" value="NZ_CP047591.1"/>
</dbReference>